<reference evidence="2" key="1">
    <citation type="submission" date="2021-05" db="EMBL/GenBank/DDBJ databases">
        <authorList>
            <person name="Alioto T."/>
            <person name="Alioto T."/>
            <person name="Gomez Garrido J."/>
        </authorList>
    </citation>
    <scope>NUCLEOTIDE SEQUENCE</scope>
</reference>
<evidence type="ECO:0000256" key="1">
    <source>
        <dbReference type="SAM" id="Phobius"/>
    </source>
</evidence>
<evidence type="ECO:0000313" key="2">
    <source>
        <dbReference type="EMBL" id="CAG6481159.1"/>
    </source>
</evidence>
<organism evidence="2">
    <name type="scientific">Culex pipiens</name>
    <name type="common">House mosquito</name>
    <dbReference type="NCBI Taxonomy" id="7175"/>
    <lineage>
        <taxon>Eukaryota</taxon>
        <taxon>Metazoa</taxon>
        <taxon>Ecdysozoa</taxon>
        <taxon>Arthropoda</taxon>
        <taxon>Hexapoda</taxon>
        <taxon>Insecta</taxon>
        <taxon>Pterygota</taxon>
        <taxon>Neoptera</taxon>
        <taxon>Endopterygota</taxon>
        <taxon>Diptera</taxon>
        <taxon>Nematocera</taxon>
        <taxon>Culicoidea</taxon>
        <taxon>Culicidae</taxon>
        <taxon>Culicinae</taxon>
        <taxon>Culicini</taxon>
        <taxon>Culex</taxon>
        <taxon>Culex</taxon>
    </lineage>
</organism>
<dbReference type="EMBL" id="HBUE01090167">
    <property type="protein sequence ID" value="CAG6481159.1"/>
    <property type="molecule type" value="Transcribed_RNA"/>
</dbReference>
<protein>
    <submittedName>
        <fullName evidence="2">(northern house mosquito) hypothetical protein</fullName>
    </submittedName>
</protein>
<proteinExistence type="predicted"/>
<keyword evidence="1" id="KW-0812">Transmembrane</keyword>
<accession>A0A8D8BVJ3</accession>
<sequence length="110" mass="12733">MGCCAPASVLLEEGSTRSRRNLLRCFFCSYSLQSLFASLPFFFSCVSLSRFFLLILSTHTHSRSLLFELFSNTNFYLFNSRLVPSLCGLKIVIFLYFFEILNIRKLRNSC</sequence>
<name>A0A8D8BVJ3_CULPI</name>
<feature type="transmembrane region" description="Helical" evidence="1">
    <location>
        <begin position="76"/>
        <end position="98"/>
    </location>
</feature>
<dbReference type="AlphaFoldDB" id="A0A8D8BVJ3"/>
<keyword evidence="1" id="KW-1133">Transmembrane helix</keyword>
<feature type="transmembrane region" description="Helical" evidence="1">
    <location>
        <begin position="27"/>
        <end position="56"/>
    </location>
</feature>
<keyword evidence="1" id="KW-0472">Membrane</keyword>